<keyword evidence="4" id="KW-1185">Reference proteome</keyword>
<keyword evidence="1" id="KW-0472">Membrane</keyword>
<evidence type="ECO:0000256" key="1">
    <source>
        <dbReference type="SAM" id="Phobius"/>
    </source>
</evidence>
<proteinExistence type="predicted"/>
<feature type="transmembrane region" description="Helical" evidence="1">
    <location>
        <begin position="200"/>
        <end position="226"/>
    </location>
</feature>
<name>A0ABV6K6C5_9LACO</name>
<dbReference type="RefSeq" id="WP_137644178.1">
    <property type="nucleotide sequence ID" value="NZ_BAABRM010000003.1"/>
</dbReference>
<organism evidence="3 4">
    <name type="scientific">Lactiplantibacillus plajomi</name>
    <dbReference type="NCBI Taxonomy" id="1457217"/>
    <lineage>
        <taxon>Bacteria</taxon>
        <taxon>Bacillati</taxon>
        <taxon>Bacillota</taxon>
        <taxon>Bacilli</taxon>
        <taxon>Lactobacillales</taxon>
        <taxon>Lactobacillaceae</taxon>
        <taxon>Lactiplantibacillus</taxon>
    </lineage>
</organism>
<accession>A0ABV6K6C5</accession>
<dbReference type="Proteomes" id="UP001589855">
    <property type="component" value="Unassembled WGS sequence"/>
</dbReference>
<feature type="transmembrane region" description="Helical" evidence="1">
    <location>
        <begin position="238"/>
        <end position="267"/>
    </location>
</feature>
<feature type="transmembrane region" description="Helical" evidence="1">
    <location>
        <begin position="78"/>
        <end position="95"/>
    </location>
</feature>
<dbReference type="Pfam" id="PF13240">
    <property type="entry name" value="Zn_Ribbon_1"/>
    <property type="match status" value="1"/>
</dbReference>
<protein>
    <submittedName>
        <fullName evidence="3">Zinc-ribbon domain-containing protein</fullName>
    </submittedName>
</protein>
<evidence type="ECO:0000313" key="3">
    <source>
        <dbReference type="EMBL" id="MFC0425001.1"/>
    </source>
</evidence>
<feature type="domain" description="Zinc-ribbon" evidence="2">
    <location>
        <begin position="6"/>
        <end position="28"/>
    </location>
</feature>
<dbReference type="InterPro" id="IPR038587">
    <property type="entry name" value="Ribosomal_eL40_sf"/>
</dbReference>
<comment type="caution">
    <text evidence="3">The sequence shown here is derived from an EMBL/GenBank/DDBJ whole genome shotgun (WGS) entry which is preliminary data.</text>
</comment>
<evidence type="ECO:0000259" key="2">
    <source>
        <dbReference type="Pfam" id="PF13240"/>
    </source>
</evidence>
<dbReference type="Gene3D" id="4.10.1060.50">
    <property type="match status" value="1"/>
</dbReference>
<dbReference type="EMBL" id="JBHLUK010000076">
    <property type="protein sequence ID" value="MFC0425001.1"/>
    <property type="molecule type" value="Genomic_DNA"/>
</dbReference>
<reference evidence="3 4" key="1">
    <citation type="submission" date="2024-09" db="EMBL/GenBank/DDBJ databases">
        <authorList>
            <person name="Sun Q."/>
            <person name="Mori K."/>
        </authorList>
    </citation>
    <scope>NUCLEOTIDE SEQUENCE [LARGE SCALE GENOMIC DNA]</scope>
    <source>
        <strain evidence="3 4">TBRC 4575</strain>
    </source>
</reference>
<gene>
    <name evidence="3" type="ORF">ACFFGS_12770</name>
</gene>
<dbReference type="InterPro" id="IPR026870">
    <property type="entry name" value="Zinc_ribbon_dom"/>
</dbReference>
<keyword evidence="1" id="KW-0812">Transmembrane</keyword>
<sequence>MESPKFCPNCGAELQPGVKFCAKCGYQLTAATSRAGAKQTADAGQPKTAPQAASRQQAKGGDFSARIDAMISWVTNNWATAIIIVIGLLLFTLITRSMFYNVWLGVIAAIAVLVWLYSAAWTTGTAASGFEQKLRHLTKNTVDSVNQMGSNQTDATGPTSAAVAATQPNSQATAAQPAQGNTVYIQQTAQPTNGMGLAGFILAVIALFTSVIPFLDWFIWFLGALFSIIGLFKQPRGFAIAGFVISFIGIIIILTLAATIAGLLGIASL</sequence>
<feature type="transmembrane region" description="Helical" evidence="1">
    <location>
        <begin position="102"/>
        <end position="120"/>
    </location>
</feature>
<keyword evidence="1" id="KW-1133">Transmembrane helix</keyword>
<evidence type="ECO:0000313" key="4">
    <source>
        <dbReference type="Proteomes" id="UP001589855"/>
    </source>
</evidence>